<sequence>MLRERLTSPPDDGGVWTAKKVAAVMAAELGLAKVAEQRGWEALRAIGWTIQRPRPRHARAAGAEAQAEFKKALPKPSRGRRSAILAQSSRPSPPTSTASG</sequence>
<gene>
    <name evidence="3" type="ORF">Rumeso_00936</name>
</gene>
<dbReference type="EMBL" id="AOSK01000028">
    <property type="protein sequence ID" value="EYD77511.1"/>
    <property type="molecule type" value="Genomic_DNA"/>
</dbReference>
<organism evidence="3 4">
    <name type="scientific">Rubellimicrobium mesophilum DSM 19309</name>
    <dbReference type="NCBI Taxonomy" id="442562"/>
    <lineage>
        <taxon>Bacteria</taxon>
        <taxon>Pseudomonadati</taxon>
        <taxon>Pseudomonadota</taxon>
        <taxon>Alphaproteobacteria</taxon>
        <taxon>Rhodobacterales</taxon>
        <taxon>Roseobacteraceae</taxon>
        <taxon>Rubellimicrobium</taxon>
    </lineage>
</organism>
<dbReference type="HOGENOM" id="CLU_2303927_0_0_5"/>
<name>A0A017HT18_9RHOB</name>
<accession>A0A017HT18</accession>
<dbReference type="Proteomes" id="UP000019666">
    <property type="component" value="Unassembled WGS sequence"/>
</dbReference>
<reference evidence="3 4" key="1">
    <citation type="submission" date="2013-02" db="EMBL/GenBank/DDBJ databases">
        <authorList>
            <person name="Fiebig A."/>
            <person name="Goeker M."/>
            <person name="Klenk H.-P.P."/>
        </authorList>
    </citation>
    <scope>NUCLEOTIDE SEQUENCE [LARGE SCALE GENOMIC DNA]</scope>
    <source>
        <strain evidence="3 4">DSM 19309</strain>
    </source>
</reference>
<comment type="caution">
    <text evidence="3">The sequence shown here is derived from an EMBL/GenBank/DDBJ whole genome shotgun (WGS) entry which is preliminary data.</text>
</comment>
<evidence type="ECO:0000256" key="1">
    <source>
        <dbReference type="SAM" id="MobiDB-lite"/>
    </source>
</evidence>
<evidence type="ECO:0000259" key="2">
    <source>
        <dbReference type="Pfam" id="PF13592"/>
    </source>
</evidence>
<feature type="domain" description="Winged helix-turn helix" evidence="2">
    <location>
        <begin position="13"/>
        <end position="72"/>
    </location>
</feature>
<evidence type="ECO:0000313" key="3">
    <source>
        <dbReference type="EMBL" id="EYD77511.1"/>
    </source>
</evidence>
<protein>
    <recommendedName>
        <fullName evidence="2">Winged helix-turn helix domain-containing protein</fullName>
    </recommendedName>
</protein>
<evidence type="ECO:0000313" key="4">
    <source>
        <dbReference type="Proteomes" id="UP000019666"/>
    </source>
</evidence>
<feature type="region of interest" description="Disordered" evidence="1">
    <location>
        <begin position="57"/>
        <end position="100"/>
    </location>
</feature>
<keyword evidence="4" id="KW-1185">Reference proteome</keyword>
<dbReference type="Pfam" id="PF13592">
    <property type="entry name" value="HTH_33"/>
    <property type="match status" value="1"/>
</dbReference>
<proteinExistence type="predicted"/>
<dbReference type="InterPro" id="IPR025959">
    <property type="entry name" value="Winged_HTH_dom"/>
</dbReference>
<dbReference type="AlphaFoldDB" id="A0A017HT18"/>